<evidence type="ECO:0000313" key="6">
    <source>
        <dbReference type="EMBL" id="KWX17921.1"/>
    </source>
</evidence>
<comment type="caution">
    <text evidence="5">The sequence shown here is derived from an EMBL/GenBank/DDBJ whole genome shotgun (WGS) entry which is preliminary data.</text>
</comment>
<dbReference type="Proteomes" id="UP000070452">
    <property type="component" value="Unassembled WGS sequence"/>
</dbReference>
<evidence type="ECO:0000313" key="7">
    <source>
        <dbReference type="EMBL" id="KWX18052.1"/>
    </source>
</evidence>
<evidence type="ECO:0000313" key="9">
    <source>
        <dbReference type="EMBL" id="RXU82267.1"/>
    </source>
</evidence>
<evidence type="ECO:0000313" key="11">
    <source>
        <dbReference type="Proteomes" id="UP000289562"/>
    </source>
</evidence>
<evidence type="ECO:0000313" key="5">
    <source>
        <dbReference type="EMBL" id="KWX16887.1"/>
    </source>
</evidence>
<dbReference type="EMBL" id="PJVH01000106">
    <property type="protein sequence ID" value="RXU82267.1"/>
    <property type="molecule type" value="Genomic_DNA"/>
</dbReference>
<dbReference type="Proteomes" id="UP000469871">
    <property type="component" value="Unassembled WGS sequence"/>
</dbReference>
<evidence type="ECO:0000313" key="12">
    <source>
        <dbReference type="Proteomes" id="UP000469871"/>
    </source>
</evidence>
<sequence length="149" mass="15057">MTDIVKIKQSNVQVYPQTHWNAIEGKPTTVKGDKGDPGQAATITIGTVSSGSTASVTNVGTSSAARFNFVLPKGDKGDPGINATTTAVATTTANGLMSSTDKTKLDGIAAGAQKNPGNATTTTAGLMSATDKVKLDGLANITFEKVGTV</sequence>
<evidence type="ECO:0000313" key="3">
    <source>
        <dbReference type="EMBL" id="KAB7578233.1"/>
    </source>
</evidence>
<dbReference type="EMBL" id="LRHK01000001">
    <property type="protein sequence ID" value="KWX18052.1"/>
    <property type="molecule type" value="Genomic_DNA"/>
</dbReference>
<reference evidence="9 11" key="2">
    <citation type="submission" date="2017-12" db="EMBL/GenBank/DDBJ databases">
        <title>A pool of 800 enterococci isolated from chicken carcass rinse samples from New Zealand.</title>
        <authorList>
            <person name="Zhang J."/>
            <person name="Rogers L."/>
            <person name="Midwinter A."/>
            <person name="French N."/>
        </authorList>
    </citation>
    <scope>NUCLEOTIDE SEQUENCE [LARGE SCALE GENOMIC DNA]</scope>
    <source>
        <strain evidence="9 11">EN697</strain>
    </source>
</reference>
<dbReference type="EMBL" id="WEFP01000001">
    <property type="protein sequence ID" value="KAB7576768.1"/>
    <property type="molecule type" value="Genomic_DNA"/>
</dbReference>
<evidence type="ECO:0000313" key="4">
    <source>
        <dbReference type="EMBL" id="KWX16381.1"/>
    </source>
</evidence>
<dbReference type="EMBL" id="LRHK01000007">
    <property type="protein sequence ID" value="KWX16381.1"/>
    <property type="molecule type" value="Genomic_DNA"/>
</dbReference>
<reference evidence="8" key="4">
    <citation type="submission" date="2023-03" db="EMBL/GenBank/DDBJ databases">
        <authorList>
            <person name="Shen W."/>
            <person name="Cai J."/>
        </authorList>
    </citation>
    <scope>NUCLEOTIDE SEQUENCE</scope>
    <source>
        <strain evidence="8">B1010-2</strain>
    </source>
</reference>
<dbReference type="Proteomes" id="UP000289562">
    <property type="component" value="Unassembled WGS sequence"/>
</dbReference>
<reference evidence="5 10" key="1">
    <citation type="submission" date="2016-01" db="EMBL/GenBank/DDBJ databases">
        <title>Molecular Mechanisms for transfer of large genomic segments between Enterococcus faecium strains.</title>
        <authorList>
            <person name="Garcia-Solache M.A."/>
            <person name="Lebreton F."/>
            <person name="Mclaughlin R.E."/>
            <person name="Whiteaker J.D."/>
            <person name="Gilmore M.S."/>
            <person name="Rice L.B."/>
        </authorList>
    </citation>
    <scope>NUCLEOTIDE SEQUENCE [LARGE SCALE GENOMIC DNA]</scope>
    <source>
        <strain evidence="5 10">D344RRF x C68</strain>
    </source>
</reference>
<evidence type="ECO:0000313" key="2">
    <source>
        <dbReference type="EMBL" id="KAB7576768.1"/>
    </source>
</evidence>
<dbReference type="EMBL" id="LRHK01000001">
    <property type="protein sequence ID" value="KWX17921.1"/>
    <property type="molecule type" value="Genomic_DNA"/>
</dbReference>
<accession>A0A132P3L0</accession>
<dbReference type="EMBL" id="JARPTX010000037">
    <property type="protein sequence ID" value="MDT2370577.1"/>
    <property type="molecule type" value="Genomic_DNA"/>
</dbReference>
<name>A0A132P3L0_ENTFC</name>
<protein>
    <submittedName>
        <fullName evidence="5">Uncharacterized protein</fullName>
    </submittedName>
</protein>
<dbReference type="EMBL" id="WEFP01000011">
    <property type="protein sequence ID" value="KAB7572233.1"/>
    <property type="molecule type" value="Genomic_DNA"/>
</dbReference>
<dbReference type="EMBL" id="LRHK01000005">
    <property type="protein sequence ID" value="KWX16887.1"/>
    <property type="molecule type" value="Genomic_DNA"/>
</dbReference>
<gene>
    <name evidence="6" type="ORF">AWT83_05355</name>
    <name evidence="7" type="ORF">AWT83_06045</name>
    <name evidence="5" type="ORF">AWT83_15460</name>
    <name evidence="4" type="ORF">AWT83_18180</name>
    <name evidence="9" type="ORF">CYQ77_13975</name>
    <name evidence="2" type="ORF">GBM73_05345</name>
    <name evidence="3" type="ORF">GBM73_13435</name>
    <name evidence="1" type="ORF">GBM73_17350</name>
    <name evidence="8" type="ORF">P6Z85_10515</name>
</gene>
<dbReference type="RefSeq" id="WP_002319918.1">
    <property type="nucleotide sequence ID" value="NZ_BLAC01000001.1"/>
</dbReference>
<evidence type="ECO:0000313" key="8">
    <source>
        <dbReference type="EMBL" id="MDT2370577.1"/>
    </source>
</evidence>
<organism evidence="5 10">
    <name type="scientific">Enterococcus faecium</name>
    <name type="common">Streptococcus faecium</name>
    <dbReference type="NCBI Taxonomy" id="1352"/>
    <lineage>
        <taxon>Bacteria</taxon>
        <taxon>Bacillati</taxon>
        <taxon>Bacillota</taxon>
        <taxon>Bacilli</taxon>
        <taxon>Lactobacillales</taxon>
        <taxon>Enterococcaceae</taxon>
        <taxon>Enterococcus</taxon>
    </lineage>
</organism>
<dbReference type="EMBL" id="WEFP01000001">
    <property type="protein sequence ID" value="KAB7578233.1"/>
    <property type="molecule type" value="Genomic_DNA"/>
</dbReference>
<reference evidence="1 12" key="3">
    <citation type="submission" date="2019-10" db="EMBL/GenBank/DDBJ databases">
        <title>Evolutionary dynamics of vancomycin-resistant Enterococcus faecium during gastrointestinal tract colonization and bloodstream infection in immunocompromised pediatric patients.</title>
        <authorList>
            <person name="Chilambi G.S."/>
            <person name="Nordstrom H.R."/>
            <person name="Evans D.R."/>
            <person name="Ferrolino J."/>
            <person name="Hayden R.T."/>
            <person name="Maron G.M."/>
            <person name="Vo A.N."/>
            <person name="Gilmore M.S."/>
            <person name="Wolf J."/>
            <person name="Rosch J.W."/>
            <person name="Van Tyne D."/>
        </authorList>
    </citation>
    <scope>NUCLEOTIDE SEQUENCE [LARGE SCALE GENOMIC DNA]</scope>
    <source>
        <strain evidence="1 12">VRECG27</strain>
    </source>
</reference>
<evidence type="ECO:0000313" key="10">
    <source>
        <dbReference type="Proteomes" id="UP000070452"/>
    </source>
</evidence>
<proteinExistence type="predicted"/>
<evidence type="ECO:0000313" key="1">
    <source>
        <dbReference type="EMBL" id="KAB7572233.1"/>
    </source>
</evidence>
<dbReference type="Proteomes" id="UP001260956">
    <property type="component" value="Unassembled WGS sequence"/>
</dbReference>
<dbReference type="AlphaFoldDB" id="A0A132P3L0"/>